<keyword evidence="2" id="KW-0812">Transmembrane</keyword>
<gene>
    <name evidence="3" type="ORF">g.42173</name>
</gene>
<protein>
    <submittedName>
        <fullName evidence="3">Uncharacterized protein</fullName>
    </submittedName>
</protein>
<keyword evidence="2" id="KW-0472">Membrane</keyword>
<feature type="transmembrane region" description="Helical" evidence="2">
    <location>
        <begin position="163"/>
        <end position="184"/>
    </location>
</feature>
<evidence type="ECO:0000256" key="2">
    <source>
        <dbReference type="SAM" id="Phobius"/>
    </source>
</evidence>
<feature type="compositionally biased region" description="Basic and acidic residues" evidence="1">
    <location>
        <begin position="135"/>
        <end position="145"/>
    </location>
</feature>
<keyword evidence="2" id="KW-1133">Transmembrane helix</keyword>
<feature type="region of interest" description="Disordered" evidence="1">
    <location>
        <begin position="79"/>
        <end position="152"/>
    </location>
</feature>
<proteinExistence type="predicted"/>
<accession>A0A1D2A275</accession>
<dbReference type="EMBL" id="GDKF01005312">
    <property type="protein sequence ID" value="JAT73310.1"/>
    <property type="molecule type" value="Transcribed_RNA"/>
</dbReference>
<dbReference type="AlphaFoldDB" id="A0A1D2A275"/>
<reference evidence="3" key="1">
    <citation type="submission" date="2015-08" db="EMBL/GenBank/DDBJ databases">
        <authorList>
            <person name="Babu N.S."/>
            <person name="Beckwith C.J."/>
            <person name="Beseler K.G."/>
            <person name="Brison A."/>
            <person name="Carone J.V."/>
            <person name="Caskin T.P."/>
            <person name="Diamond M."/>
            <person name="Durham M.E."/>
            <person name="Foxe J.M."/>
            <person name="Go M."/>
            <person name="Henderson B.A."/>
            <person name="Jones I.B."/>
            <person name="McGettigan J.A."/>
            <person name="Micheletti S.J."/>
            <person name="Nasrallah M.E."/>
            <person name="Ortiz D."/>
            <person name="Piller C.R."/>
            <person name="Privatt S.R."/>
            <person name="Schneider S.L."/>
            <person name="Sharp S."/>
            <person name="Smith T.C."/>
            <person name="Stanton J.D."/>
            <person name="Ullery H.E."/>
            <person name="Wilson R.J."/>
            <person name="Serrano M.G."/>
            <person name="Buck G."/>
            <person name="Lee V."/>
            <person name="Wang Y."/>
            <person name="Carvalho R."/>
            <person name="Voegtly L."/>
            <person name="Shi R."/>
            <person name="Duckworth R."/>
            <person name="Johnson A."/>
            <person name="Loviza R."/>
            <person name="Walstead R."/>
            <person name="Shah Z."/>
            <person name="Kiflezghi M."/>
            <person name="Wade K."/>
            <person name="Ball S.L."/>
            <person name="Bradley K.W."/>
            <person name="Asai D.J."/>
            <person name="Bowman C.A."/>
            <person name="Russell D.A."/>
            <person name="Pope W.H."/>
            <person name="Jacobs-Sera D."/>
            <person name="Hendrix R.W."/>
            <person name="Hatfull G.F."/>
        </authorList>
    </citation>
    <scope>NUCLEOTIDE SEQUENCE</scope>
</reference>
<organism evidence="3">
    <name type="scientific">Auxenochlorella protothecoides</name>
    <name type="common">Green microalga</name>
    <name type="synonym">Chlorella protothecoides</name>
    <dbReference type="NCBI Taxonomy" id="3075"/>
    <lineage>
        <taxon>Eukaryota</taxon>
        <taxon>Viridiplantae</taxon>
        <taxon>Chlorophyta</taxon>
        <taxon>core chlorophytes</taxon>
        <taxon>Trebouxiophyceae</taxon>
        <taxon>Chlorellales</taxon>
        <taxon>Chlorellaceae</taxon>
        <taxon>Auxenochlorella</taxon>
    </lineage>
</organism>
<sequence length="193" mass="21103">MQAVSRSCVAPGHYFGTQAAHGPRLARFSLASRPCSPRPRTIVHAERFDETAASVRRLLDRDRKDTALEDLDFLGSLAQEEESGEGGETPTPAPSSQPRPEPNPAMRDSAAARSFLSPSSYSPGDDFLGPSSDQGRPEPSLEMRPLEPPSTKPWWQGITNIQIFIAFSFTTIIGLMFATFWVAVRSGAVHFND</sequence>
<evidence type="ECO:0000313" key="3">
    <source>
        <dbReference type="EMBL" id="JAT73310.1"/>
    </source>
</evidence>
<evidence type="ECO:0000256" key="1">
    <source>
        <dbReference type="SAM" id="MobiDB-lite"/>
    </source>
</evidence>
<name>A0A1D2A275_AUXPR</name>
<feature type="compositionally biased region" description="Pro residues" evidence="1">
    <location>
        <begin position="91"/>
        <end position="103"/>
    </location>
</feature>